<dbReference type="SUPFAM" id="SSF102114">
    <property type="entry name" value="Radical SAM enzymes"/>
    <property type="match status" value="1"/>
</dbReference>
<feature type="domain" description="Radical SAM core" evidence="1">
    <location>
        <begin position="250"/>
        <end position="483"/>
    </location>
</feature>
<dbReference type="InterPro" id="IPR018768">
    <property type="entry name" value="DUF2344"/>
</dbReference>
<dbReference type="GO" id="GO:0051536">
    <property type="term" value="F:iron-sulfur cluster binding"/>
    <property type="evidence" value="ECO:0007669"/>
    <property type="project" value="InterPro"/>
</dbReference>
<dbReference type="Gene3D" id="3.80.30.20">
    <property type="entry name" value="tm_1862 like domain"/>
    <property type="match status" value="1"/>
</dbReference>
<dbReference type="EMBL" id="CP000806">
    <property type="protein sequence ID" value="ACB49822.1"/>
    <property type="molecule type" value="Genomic_DNA"/>
</dbReference>
<dbReference type="eggNOG" id="COG1032">
    <property type="taxonomic scope" value="Bacteria"/>
</dbReference>
<dbReference type="Pfam" id="PF04055">
    <property type="entry name" value="Radical_SAM"/>
    <property type="match status" value="1"/>
</dbReference>
<dbReference type="SMART" id="SM00729">
    <property type="entry name" value="Elp3"/>
    <property type="match status" value="1"/>
</dbReference>
<name>B1WNI0_CROS5</name>
<dbReference type="NCBIfam" id="TIGR03960">
    <property type="entry name" value="rSAM_fuse_unch"/>
    <property type="match status" value="1"/>
</dbReference>
<dbReference type="PANTHER" id="PTHR42731:SF1">
    <property type="entry name" value="RADICAL SAM DOMAIN PROTEIN"/>
    <property type="match status" value="1"/>
</dbReference>
<dbReference type="GO" id="GO:0003824">
    <property type="term" value="F:catalytic activity"/>
    <property type="evidence" value="ECO:0007669"/>
    <property type="project" value="InterPro"/>
</dbReference>
<dbReference type="InterPro" id="IPR007197">
    <property type="entry name" value="rSAM"/>
</dbReference>
<dbReference type="PANTHER" id="PTHR42731">
    <property type="entry name" value="SLL1084 PROTEIN"/>
    <property type="match status" value="1"/>
</dbReference>
<dbReference type="InterPro" id="IPR023404">
    <property type="entry name" value="rSAM_horseshoe"/>
</dbReference>
<keyword evidence="3" id="KW-1185">Reference proteome</keyword>
<dbReference type="SFLD" id="SFLDS00029">
    <property type="entry name" value="Radical_SAM"/>
    <property type="match status" value="1"/>
</dbReference>
<dbReference type="InterPro" id="IPR006638">
    <property type="entry name" value="Elp3/MiaA/NifB-like_rSAM"/>
</dbReference>
<dbReference type="Proteomes" id="UP000001203">
    <property type="component" value="Chromosome circular"/>
</dbReference>
<dbReference type="Pfam" id="PF19864">
    <property type="entry name" value="Radical_SAM_N2"/>
    <property type="match status" value="1"/>
</dbReference>
<protein>
    <recommendedName>
        <fullName evidence="1">Radical SAM core domain-containing protein</fullName>
    </recommendedName>
</protein>
<dbReference type="STRING" id="43989.cce_0471"/>
<dbReference type="InterPro" id="IPR058240">
    <property type="entry name" value="rSAM_sf"/>
</dbReference>
<dbReference type="PROSITE" id="PS51918">
    <property type="entry name" value="RADICAL_SAM"/>
    <property type="match status" value="1"/>
</dbReference>
<gene>
    <name evidence="2" type="ordered locus">cce_0471</name>
</gene>
<dbReference type="InterPro" id="IPR023862">
    <property type="entry name" value="CHP03960_rSAM"/>
</dbReference>
<dbReference type="eggNOG" id="COG5011">
    <property type="taxonomic scope" value="Bacteria"/>
</dbReference>
<evidence type="ECO:0000259" key="1">
    <source>
        <dbReference type="PROSITE" id="PS51918"/>
    </source>
</evidence>
<dbReference type="InterPro" id="IPR045784">
    <property type="entry name" value="Radical_SAM_N2"/>
</dbReference>
<dbReference type="CDD" id="cd01335">
    <property type="entry name" value="Radical_SAM"/>
    <property type="match status" value="1"/>
</dbReference>
<dbReference type="AlphaFoldDB" id="B1WNI0"/>
<dbReference type="SFLD" id="SFLDG01082">
    <property type="entry name" value="B12-binding_domain_containing"/>
    <property type="match status" value="1"/>
</dbReference>
<sequence>MFVTIAIEKLLTPDINKPARYLGNELGAKHKPWNEATVRWVLTYPEVYELGASNLGHIILYNILNSQPRQLCDRTYLPAPDLAEKLRQSNTPLFALESRRSLTDFDILGFNLSYELGATNILEMLDLAQIPLTWKERDSGNYPLIFAGGQTATSNPEPFAEFFDFMALGDGEELLPEIGLIIEQGKENNLSKQALLLDLAQIPGVYVPRFYDETEAGEVVPNRPDVPARILRRVSPPMPAYAIGLVPYIETIHDRLVVEIRRGCTRGCRFCQPGMLTRPARDVQPDDVIETIERGIRETGHNEFSLLSLSCSDYLALPAVGTEIKNRLKDENITLSLPSQRVDRFDENIANIVGGNRQSGLTFAPEAGTQRMRDVINKGLTNEELLRGVKTAVEQGWDKVKLYFMIGLPGETDMDVLGIVETVRWLRQECRIKGRKPLQFTITVSNFTPKPHTPFQWHSVSTAEFKRKQELLREAFRSLRGVKANYTDVRISGMEDFVGRGDRRLSPVIRRAWELGAGMDSWWENAQQAYEAWEQAINEAGLSWKYRQVEEGEWNIFEGNTDSYNAPLPWDHINTGIEKKWLQEDLQRALEAATVPDCAFEGCSHCGVCGLDFGHNIVVQPPTIPQFSGHFKPNQDRLQRFRVYFGKIGEMALVSHLDLVRLFDRVVRRAALPISFTGGYHPGPRISIANALTLGVTSNGEIVDFELTEMMDINKFRHALEENLPSDIPVYNVEEVSVNSTSATRLLEEAEYLMTVETEDKIAQETWQSWIEKVLNSSEINWEKTTKSGKKKTVNLRDRLSSLSLDSYQDNAVTLHYIGSCRNDGTMLQPQHVMLMLEKISGMELQLVKVHRQRLILAAS</sequence>
<proteinExistence type="predicted"/>
<organism evidence="2 3">
    <name type="scientific">Crocosphaera subtropica (strain ATCC 51142 / BH68)</name>
    <name type="common">Cyanothece sp. (strain ATCC 51142)</name>
    <dbReference type="NCBI Taxonomy" id="43989"/>
    <lineage>
        <taxon>Bacteria</taxon>
        <taxon>Bacillati</taxon>
        <taxon>Cyanobacteriota</taxon>
        <taxon>Cyanophyceae</taxon>
        <taxon>Oscillatoriophycideae</taxon>
        <taxon>Chroococcales</taxon>
        <taxon>Aphanothecaceae</taxon>
        <taxon>Crocosphaera</taxon>
        <taxon>Crocosphaera subtropica</taxon>
    </lineage>
</organism>
<evidence type="ECO:0000313" key="3">
    <source>
        <dbReference type="Proteomes" id="UP000001203"/>
    </source>
</evidence>
<dbReference type="KEGG" id="cyt:cce_0471"/>
<dbReference type="HOGENOM" id="CLU_011543_0_1_3"/>
<accession>B1WNI0</accession>
<dbReference type="Pfam" id="PF10105">
    <property type="entry name" value="DUF2344"/>
    <property type="match status" value="1"/>
</dbReference>
<evidence type="ECO:0000313" key="2">
    <source>
        <dbReference type="EMBL" id="ACB49822.1"/>
    </source>
</evidence>
<reference evidence="2 3" key="1">
    <citation type="journal article" date="2008" name="Proc. Natl. Acad. Sci. U.S.A.">
        <title>The genome of Cyanothece 51142, a unicellular diazotrophic cyanobacterium important in the marine nitrogen cycle.</title>
        <authorList>
            <person name="Welsh E.A."/>
            <person name="Liberton M."/>
            <person name="Stoeckel J."/>
            <person name="Loh T."/>
            <person name="Elvitigala T."/>
            <person name="Wang C."/>
            <person name="Wollam A."/>
            <person name="Fulton R.S."/>
            <person name="Clifton S.W."/>
            <person name="Jacobs J.M."/>
            <person name="Aurora R."/>
            <person name="Ghosh B.K."/>
            <person name="Sherman L.A."/>
            <person name="Smith R.D."/>
            <person name="Wilson R.K."/>
            <person name="Pakrasi H.B."/>
        </authorList>
    </citation>
    <scope>NUCLEOTIDE SEQUENCE [LARGE SCALE GENOMIC DNA]</scope>
    <source>
        <strain evidence="3">ATCC 51142 / BH68</strain>
    </source>
</reference>
<dbReference type="NCBIfam" id="TIGR03936">
    <property type="entry name" value="sam_1_link_chp"/>
    <property type="match status" value="1"/>
</dbReference>